<evidence type="ECO:0000313" key="2">
    <source>
        <dbReference type="Proteomes" id="UP000287166"/>
    </source>
</evidence>
<dbReference type="PANTHER" id="PTHR28139:SF1">
    <property type="entry name" value="UPF0768 PROTEIN YBL029C-A"/>
    <property type="match status" value="1"/>
</dbReference>
<reference evidence="1 2" key="1">
    <citation type="journal article" date="2018" name="Sci. Rep.">
        <title>Genome sequence of the cauliflower mushroom Sparassis crispa (Hanabiratake) and its association with beneficial usage.</title>
        <authorList>
            <person name="Kiyama R."/>
            <person name="Furutani Y."/>
            <person name="Kawaguchi K."/>
            <person name="Nakanishi T."/>
        </authorList>
    </citation>
    <scope>NUCLEOTIDE SEQUENCE [LARGE SCALE GENOMIC DNA]</scope>
</reference>
<evidence type="ECO:0008006" key="3">
    <source>
        <dbReference type="Google" id="ProtNLM"/>
    </source>
</evidence>
<dbReference type="PANTHER" id="PTHR28139">
    <property type="entry name" value="UPF0768 PROTEIN YBL029C-A"/>
    <property type="match status" value="1"/>
</dbReference>
<dbReference type="GeneID" id="38776014"/>
<keyword evidence="2" id="KW-1185">Reference proteome</keyword>
<dbReference type="OrthoDB" id="5545479at2759"/>
<comment type="caution">
    <text evidence="1">The sequence shown here is derived from an EMBL/GenBank/DDBJ whole genome shotgun (WGS) entry which is preliminary data.</text>
</comment>
<dbReference type="AlphaFoldDB" id="A0A401GAC2"/>
<name>A0A401GAC2_9APHY</name>
<dbReference type="STRING" id="139825.A0A401GAC2"/>
<dbReference type="RefSeq" id="XP_027610010.1">
    <property type="nucleotide sequence ID" value="XM_027754209.1"/>
</dbReference>
<dbReference type="EMBL" id="BFAD01000002">
    <property type="protein sequence ID" value="GBE79097.1"/>
    <property type="molecule type" value="Genomic_DNA"/>
</dbReference>
<sequence>MFLCLPIFFGCPTRIKPEGNQTPRICPRCGNASVHSAKSRLWFELYFIPLIPLSSKRIWICSICQWSIPMEAGWEPGYDFQRGGVSNWQVPPPSGYINPPPNPYQQGYQPGYIDYAVNQGQKPEGS</sequence>
<organism evidence="1 2">
    <name type="scientific">Sparassis crispa</name>
    <dbReference type="NCBI Taxonomy" id="139825"/>
    <lineage>
        <taxon>Eukaryota</taxon>
        <taxon>Fungi</taxon>
        <taxon>Dikarya</taxon>
        <taxon>Basidiomycota</taxon>
        <taxon>Agaricomycotina</taxon>
        <taxon>Agaricomycetes</taxon>
        <taxon>Polyporales</taxon>
        <taxon>Sparassidaceae</taxon>
        <taxon>Sparassis</taxon>
    </lineage>
</organism>
<gene>
    <name evidence="1" type="ORF">SCP_0202940</name>
</gene>
<evidence type="ECO:0000313" key="1">
    <source>
        <dbReference type="EMBL" id="GBE79097.1"/>
    </source>
</evidence>
<dbReference type="InParanoid" id="A0A401GAC2"/>
<proteinExistence type="predicted"/>
<accession>A0A401GAC2</accession>
<protein>
    <recommendedName>
        <fullName evidence="3">Zinc-ribbon 15 domain-containing protein</fullName>
    </recommendedName>
</protein>
<dbReference type="Proteomes" id="UP000287166">
    <property type="component" value="Unassembled WGS sequence"/>
</dbReference>